<evidence type="ECO:0000256" key="1">
    <source>
        <dbReference type="SAM" id="SignalP"/>
    </source>
</evidence>
<protein>
    <submittedName>
        <fullName evidence="3">DUF2807 domain-containing protein</fullName>
    </submittedName>
</protein>
<keyword evidence="1" id="KW-0732">Signal</keyword>
<feature type="signal peptide" evidence="1">
    <location>
        <begin position="1"/>
        <end position="18"/>
    </location>
</feature>
<keyword evidence="4" id="KW-1185">Reference proteome</keyword>
<evidence type="ECO:0000313" key="3">
    <source>
        <dbReference type="EMBL" id="RJY09587.1"/>
    </source>
</evidence>
<feature type="domain" description="Putative auto-transporter adhesin head GIN" evidence="2">
    <location>
        <begin position="44"/>
        <end position="222"/>
    </location>
</feature>
<organism evidence="3 4">
    <name type="scientific">Aurantiacibacter aquimixticola</name>
    <dbReference type="NCBI Taxonomy" id="1958945"/>
    <lineage>
        <taxon>Bacteria</taxon>
        <taxon>Pseudomonadati</taxon>
        <taxon>Pseudomonadota</taxon>
        <taxon>Alphaproteobacteria</taxon>
        <taxon>Sphingomonadales</taxon>
        <taxon>Erythrobacteraceae</taxon>
        <taxon>Aurantiacibacter</taxon>
    </lineage>
</organism>
<feature type="chain" id="PRO_5019144672" evidence="1">
    <location>
        <begin position="19"/>
        <end position="237"/>
    </location>
</feature>
<evidence type="ECO:0000259" key="2">
    <source>
        <dbReference type="Pfam" id="PF10988"/>
    </source>
</evidence>
<dbReference type="RefSeq" id="WP_120048598.1">
    <property type="nucleotide sequence ID" value="NZ_RAHX01000001.1"/>
</dbReference>
<sequence>MKIATIATSILAATALSACGMSYSNGTADGVPLAELDTNGAAPSHIGLSGPDNVVIMDGAQFAVDVDGPADVVDGLRFDRSGDRLTIGRGGSNLSMGDRATVTITMPAPSGLSLSGSGEIITQALASDASIASSGSGTVTAENIDVDALDIRVSGSGTIVAGGSARDLTVAISGSSDLEMDNLEVEDADIRISGSGDVAFASDGRVSASISGSGDVRVNGDAECEESIAGSGSLTCG</sequence>
<dbReference type="InterPro" id="IPR021255">
    <property type="entry name" value="DUF2807"/>
</dbReference>
<gene>
    <name evidence="3" type="ORF">D6201_09645</name>
</gene>
<dbReference type="PROSITE" id="PS51257">
    <property type="entry name" value="PROKAR_LIPOPROTEIN"/>
    <property type="match status" value="1"/>
</dbReference>
<dbReference type="EMBL" id="RAHX01000001">
    <property type="protein sequence ID" value="RJY09587.1"/>
    <property type="molecule type" value="Genomic_DNA"/>
</dbReference>
<comment type="caution">
    <text evidence="3">The sequence shown here is derived from an EMBL/GenBank/DDBJ whole genome shotgun (WGS) entry which is preliminary data.</text>
</comment>
<reference evidence="3 4" key="1">
    <citation type="journal article" date="2017" name="Int. J. Syst. Evol. Microbiol.">
        <title>Erythrobacter aquimixticola sp. nov., isolated from the junction between the ocean and a freshwater spring.</title>
        <authorList>
            <person name="Park S."/>
            <person name="Jung Y.T."/>
            <person name="Choi S.J."/>
            <person name="Yoon J.H."/>
        </authorList>
    </citation>
    <scope>NUCLEOTIDE SEQUENCE [LARGE SCALE GENOMIC DNA]</scope>
    <source>
        <strain evidence="3 4">JSSK-14</strain>
    </source>
</reference>
<evidence type="ECO:0000313" key="4">
    <source>
        <dbReference type="Proteomes" id="UP000285232"/>
    </source>
</evidence>
<name>A0A419RUW8_9SPHN</name>
<dbReference type="Pfam" id="PF10988">
    <property type="entry name" value="DUF2807"/>
    <property type="match status" value="1"/>
</dbReference>
<dbReference type="Proteomes" id="UP000285232">
    <property type="component" value="Unassembled WGS sequence"/>
</dbReference>
<dbReference type="AlphaFoldDB" id="A0A419RUW8"/>
<dbReference type="OrthoDB" id="7425768at2"/>
<dbReference type="Gene3D" id="2.160.20.120">
    <property type="match status" value="1"/>
</dbReference>
<accession>A0A419RUW8</accession>
<proteinExistence type="predicted"/>